<dbReference type="SUPFAM" id="SSF54529">
    <property type="entry name" value="Mitochondrial glycoprotein MAM33-like"/>
    <property type="match status" value="1"/>
</dbReference>
<dbReference type="PANTHER" id="PTHR10826">
    <property type="entry name" value="COMPLEMENT COMPONENT 1"/>
    <property type="match status" value="1"/>
</dbReference>
<dbReference type="InterPro" id="IPR003428">
    <property type="entry name" value="MAM33"/>
</dbReference>
<dbReference type="Proteomes" id="UP001374579">
    <property type="component" value="Unassembled WGS sequence"/>
</dbReference>
<evidence type="ECO:0000313" key="2">
    <source>
        <dbReference type="EMBL" id="KAK7088743.1"/>
    </source>
</evidence>
<comment type="caution">
    <text evidence="2">The sequence shown here is derived from an EMBL/GenBank/DDBJ whole genome shotgun (WGS) entry which is preliminary data.</text>
</comment>
<evidence type="ECO:0008006" key="4">
    <source>
        <dbReference type="Google" id="ProtNLM"/>
    </source>
</evidence>
<evidence type="ECO:0000313" key="3">
    <source>
        <dbReference type="Proteomes" id="UP001374579"/>
    </source>
</evidence>
<sequence length="279" mass="31041">MSVMAKCLRLALSASNKLVQSHSNLQLAQNSLLRLKKCQTALNRQLSAAVVSPFLRQTAPTLTAVKTCTCTPRRLLQTEVDKELSKFLDKEIDYEVTQAGKSSTKVKGVDGFEVATEDAEVTLTRKAGNETIVVKLNINATVDSEGPLQASEQDPEAEMVSRPPFTVEMCKGDGYTLSLQCMFTSPEEMEQQGGPQDADAIVDSFEIHEVALHKGEWKDTIYSVSADIMDGNLYDLLMDMLDERGINEEFANQLVEFSTSYEHTRYLAFLKHLKSFVEK</sequence>
<gene>
    <name evidence="2" type="ORF">V1264_022626</name>
</gene>
<proteinExistence type="inferred from homology"/>
<keyword evidence="3" id="KW-1185">Reference proteome</keyword>
<dbReference type="EMBL" id="JBAMIC010004070">
    <property type="protein sequence ID" value="KAK7088743.1"/>
    <property type="molecule type" value="Genomic_DNA"/>
</dbReference>
<name>A0AAN9FXR0_9CAEN</name>
<dbReference type="InterPro" id="IPR036561">
    <property type="entry name" value="MAM33_sf"/>
</dbReference>
<dbReference type="GO" id="GO:0005759">
    <property type="term" value="C:mitochondrial matrix"/>
    <property type="evidence" value="ECO:0007669"/>
    <property type="project" value="InterPro"/>
</dbReference>
<dbReference type="Pfam" id="PF02330">
    <property type="entry name" value="MAM33"/>
    <property type="match status" value="1"/>
</dbReference>
<dbReference type="Gene3D" id="3.10.280.10">
    <property type="entry name" value="Mitochondrial glycoprotein"/>
    <property type="match status" value="1"/>
</dbReference>
<reference evidence="2 3" key="1">
    <citation type="submission" date="2024-02" db="EMBL/GenBank/DDBJ databases">
        <title>Chromosome-scale genome assembly of the rough periwinkle Littorina saxatilis.</title>
        <authorList>
            <person name="De Jode A."/>
            <person name="Faria R."/>
            <person name="Formenti G."/>
            <person name="Sims Y."/>
            <person name="Smith T.P."/>
            <person name="Tracey A."/>
            <person name="Wood J.M.D."/>
            <person name="Zagrodzka Z.B."/>
            <person name="Johannesson K."/>
            <person name="Butlin R.K."/>
            <person name="Leder E.H."/>
        </authorList>
    </citation>
    <scope>NUCLEOTIDE SEQUENCE [LARGE SCALE GENOMIC DNA]</scope>
    <source>
        <strain evidence="2">Snail1</strain>
        <tissue evidence="2">Muscle</tissue>
    </source>
</reference>
<dbReference type="GO" id="GO:0042256">
    <property type="term" value="P:cytosolic ribosome assembly"/>
    <property type="evidence" value="ECO:0007669"/>
    <property type="project" value="TreeGrafter"/>
</dbReference>
<evidence type="ECO:0000256" key="1">
    <source>
        <dbReference type="ARBA" id="ARBA00005457"/>
    </source>
</evidence>
<organism evidence="2 3">
    <name type="scientific">Littorina saxatilis</name>
    <dbReference type="NCBI Taxonomy" id="31220"/>
    <lineage>
        <taxon>Eukaryota</taxon>
        <taxon>Metazoa</taxon>
        <taxon>Spiralia</taxon>
        <taxon>Lophotrochozoa</taxon>
        <taxon>Mollusca</taxon>
        <taxon>Gastropoda</taxon>
        <taxon>Caenogastropoda</taxon>
        <taxon>Littorinimorpha</taxon>
        <taxon>Littorinoidea</taxon>
        <taxon>Littorinidae</taxon>
        <taxon>Littorina</taxon>
    </lineage>
</organism>
<dbReference type="AlphaFoldDB" id="A0AAN9FXR0"/>
<dbReference type="PANTHER" id="PTHR10826:SF1">
    <property type="entry name" value="COMPLEMENT COMPONENT 1 Q SUBCOMPONENT-BINDING PROTEIN, MITOCHONDRIAL"/>
    <property type="match status" value="1"/>
</dbReference>
<accession>A0AAN9FXR0</accession>
<protein>
    <recommendedName>
        <fullName evidence="4">Complement component 1 Q subcomponent-binding protein, mitochondrial</fullName>
    </recommendedName>
</protein>
<comment type="similarity">
    <text evidence="1">Belongs to the MAM33 family.</text>
</comment>